<dbReference type="PANTHER" id="PTHR31239:SF2">
    <property type="entry name" value="NICOLIN-1"/>
    <property type="match status" value="1"/>
</dbReference>
<keyword evidence="2" id="KW-1185">Reference proteome</keyword>
<organism evidence="1 2">
    <name type="scientific">Desmophyllum pertusum</name>
    <dbReference type="NCBI Taxonomy" id="174260"/>
    <lineage>
        <taxon>Eukaryota</taxon>
        <taxon>Metazoa</taxon>
        <taxon>Cnidaria</taxon>
        <taxon>Anthozoa</taxon>
        <taxon>Hexacorallia</taxon>
        <taxon>Scleractinia</taxon>
        <taxon>Caryophylliina</taxon>
        <taxon>Caryophylliidae</taxon>
        <taxon>Desmophyllum</taxon>
    </lineage>
</organism>
<proteinExistence type="predicted"/>
<protein>
    <submittedName>
        <fullName evidence="1">Nicolin 1</fullName>
    </submittedName>
</protein>
<dbReference type="GO" id="GO:0005654">
    <property type="term" value="C:nucleoplasm"/>
    <property type="evidence" value="ECO:0007669"/>
    <property type="project" value="TreeGrafter"/>
</dbReference>
<comment type="caution">
    <text evidence="1">The sequence shown here is derived from an EMBL/GenBank/DDBJ whole genome shotgun (WGS) entry which is preliminary data.</text>
</comment>
<dbReference type="PANTHER" id="PTHR31239">
    <property type="entry name" value="NICOLIN 1"/>
    <property type="match status" value="1"/>
</dbReference>
<accession>A0A9W9ZGF1</accession>
<name>A0A9W9ZGF1_9CNID</name>
<gene>
    <name evidence="1" type="primary">NICN1</name>
    <name evidence="1" type="ORF">OS493_001405</name>
</gene>
<dbReference type="InterPro" id="IPR040235">
    <property type="entry name" value="Nicolin-1"/>
</dbReference>
<dbReference type="Proteomes" id="UP001163046">
    <property type="component" value="Unassembled WGS sequence"/>
</dbReference>
<dbReference type="OrthoDB" id="73161at2759"/>
<dbReference type="EMBL" id="MU826350">
    <property type="protein sequence ID" value="KAJ7381286.1"/>
    <property type="molecule type" value="Genomic_DNA"/>
</dbReference>
<sequence length="130" mass="14933">MPHPHFETGSQDCFTIFTYQIDEPPPQVIMLRLILRQPSPHWSNFSIEEIKCFLHPTMNCPLLPGWLQNNDCRNPVGIKSLQNCPNSEGVASNIQQLWAMAQEIKSSKQNADIGRFDIDRSYDINLLSYT</sequence>
<evidence type="ECO:0000313" key="2">
    <source>
        <dbReference type="Proteomes" id="UP001163046"/>
    </source>
</evidence>
<dbReference type="AlphaFoldDB" id="A0A9W9ZGF1"/>
<reference evidence="1" key="1">
    <citation type="submission" date="2023-01" db="EMBL/GenBank/DDBJ databases">
        <title>Genome assembly of the deep-sea coral Lophelia pertusa.</title>
        <authorList>
            <person name="Herrera S."/>
            <person name="Cordes E."/>
        </authorList>
    </citation>
    <scope>NUCLEOTIDE SEQUENCE</scope>
    <source>
        <strain evidence="1">USNM1676648</strain>
        <tissue evidence="1">Polyp</tissue>
    </source>
</reference>
<evidence type="ECO:0000313" key="1">
    <source>
        <dbReference type="EMBL" id="KAJ7381286.1"/>
    </source>
</evidence>